<dbReference type="Proteomes" id="UP000015423">
    <property type="component" value="Chromosome"/>
</dbReference>
<dbReference type="HOGENOM" id="CLU_016759_0_0_11"/>
<feature type="domain" description="Peptidase C14 caspase" evidence="1">
    <location>
        <begin position="5"/>
        <end position="238"/>
    </location>
</feature>
<dbReference type="GO" id="GO:0004197">
    <property type="term" value="F:cysteine-type endopeptidase activity"/>
    <property type="evidence" value="ECO:0007669"/>
    <property type="project" value="InterPro"/>
</dbReference>
<evidence type="ECO:0000313" key="2">
    <source>
        <dbReference type="EMBL" id="AGS71488.1"/>
    </source>
</evidence>
<dbReference type="RefSeq" id="WP_020941920.1">
    <property type="nucleotide sequence ID" value="NC_021985.1"/>
</dbReference>
<dbReference type="Gene3D" id="3.40.50.1460">
    <property type="match status" value="1"/>
</dbReference>
<sequence length="599" mass="62158">MATIKALLVGIDDYPADVARPLGGCANDIAEAGRLLADLAGGRADVRVLADAGATVAAVSDAVLEHLGSAGPGDTALLWFSGHGTQETATGDDLLIEATGRNQALVCVDGPLPDKRLGALLDRAAAGGARVVAVLDCCHSGGATRETELGVRYAPPRPGWDLGAEAARGPARHVLLAASRLNEPSYEGWFDGRPHGAFTHALVGAVRAAGPAATCRELLSAAAARVQRAGSTQHPVLWPDLPGGAADRPLLGGDVSGAHLLLRCGADGWEVDCGAAHGLREDGAEAGGTTFAALDEGPGRGVVRALEVSAARTLVAPVDWEPDPQRVYPVALSSVALPPASVTVDGPVDAVRDVRGALGPLVRAVDGPEAARGLHFRVRVGGGAARVLRRDGTEFTGPLPYAGPADAPRVADCLAHLTRWHRLRDLAPRRSLLDGLVELEITRWGSEEPLRPDASGDIVCAYGDDLRAPWVSIRLHNRSRDRTLWCVLLDLADDYSANTVLYPGHFIGPGHTGHALDGDPVHLSLPVSRPVVPGAEARDWLKLVVADRELSTLPFQLPALGAAGVGRVLGPVLGTSGRWTAVTVPLRTLVPGPVTGRGV</sequence>
<reference evidence="2 3" key="2">
    <citation type="journal article" date="2013" name="J. Biotechnol.">
        <title>Complete genome sequence of the kirromycin producer Streptomyces collinus Tu 365 consisting of a linear chromosome and two linear plasmids.</title>
        <authorList>
            <person name="Ruckert C."/>
            <person name="Szczepanowski R."/>
            <person name="Albersmeier A."/>
            <person name="Goesmann A."/>
            <person name="Iftime D."/>
            <person name="Musiol E.M."/>
            <person name="Blin K."/>
            <person name="Wohlleben W."/>
            <person name="Puhler A."/>
            <person name="Kalinowski J."/>
            <person name="Weber T."/>
        </authorList>
    </citation>
    <scope>NUCLEOTIDE SEQUENCE [LARGE SCALE GENOMIC DNA]</scope>
    <source>
        <strain evidence="3">DSM 40733 / Tue 365</strain>
    </source>
</reference>
<dbReference type="AlphaFoldDB" id="S5UWA4"/>
<dbReference type="PATRIC" id="fig|1214242.5.peg.4788"/>
<dbReference type="InterPro" id="IPR029030">
    <property type="entry name" value="Caspase-like_dom_sf"/>
</dbReference>
<dbReference type="InterPro" id="IPR011600">
    <property type="entry name" value="Pept_C14_caspase"/>
</dbReference>
<gene>
    <name evidence="2" type="ORF">B446_23380</name>
</gene>
<dbReference type="PANTHER" id="PTHR48104:SF30">
    <property type="entry name" value="METACASPASE-1"/>
    <property type="match status" value="1"/>
</dbReference>
<dbReference type="STRING" id="1214242.B446_23380"/>
<dbReference type="PANTHER" id="PTHR48104">
    <property type="entry name" value="METACASPASE-4"/>
    <property type="match status" value="1"/>
</dbReference>
<organism evidence="2 3">
    <name type="scientific">Streptomyces collinus (strain DSM 40733 / Tue 365)</name>
    <dbReference type="NCBI Taxonomy" id="1214242"/>
    <lineage>
        <taxon>Bacteria</taxon>
        <taxon>Bacillati</taxon>
        <taxon>Actinomycetota</taxon>
        <taxon>Actinomycetes</taxon>
        <taxon>Kitasatosporales</taxon>
        <taxon>Streptomycetaceae</taxon>
        <taxon>Streptomyces</taxon>
    </lineage>
</organism>
<dbReference type="EMBL" id="CP006259">
    <property type="protein sequence ID" value="AGS71488.1"/>
    <property type="molecule type" value="Genomic_DNA"/>
</dbReference>
<evidence type="ECO:0000313" key="3">
    <source>
        <dbReference type="Proteomes" id="UP000015423"/>
    </source>
</evidence>
<reference evidence="3" key="1">
    <citation type="submission" date="2012-10" db="EMBL/GenBank/DDBJ databases">
        <title>The complete genome sequence of Streptomyces collinus Tu 365.</title>
        <authorList>
            <person name="Ruckert C."/>
            <person name="Szczepanowski R."/>
            <person name="Goesmann A."/>
            <person name="Pross E.K."/>
            <person name="Musiol E.M."/>
            <person name="Blin K."/>
            <person name="Wohlleben W."/>
            <person name="Puhler A."/>
            <person name="Weber T."/>
            <person name="Kalinowski J."/>
        </authorList>
    </citation>
    <scope>NUCLEOTIDE SEQUENCE [LARGE SCALE GENOMIC DNA]</scope>
    <source>
        <strain evidence="3">DSM 40733 / Tue 365</strain>
    </source>
</reference>
<dbReference type="SUPFAM" id="SSF52129">
    <property type="entry name" value="Caspase-like"/>
    <property type="match status" value="1"/>
</dbReference>
<protein>
    <recommendedName>
        <fullName evidence="1">Peptidase C14 caspase domain-containing protein</fullName>
    </recommendedName>
</protein>
<name>S5UWA4_STRC3</name>
<dbReference type="GO" id="GO:0006508">
    <property type="term" value="P:proteolysis"/>
    <property type="evidence" value="ECO:0007669"/>
    <property type="project" value="InterPro"/>
</dbReference>
<dbReference type="GO" id="GO:0005737">
    <property type="term" value="C:cytoplasm"/>
    <property type="evidence" value="ECO:0007669"/>
    <property type="project" value="TreeGrafter"/>
</dbReference>
<dbReference type="InterPro" id="IPR050452">
    <property type="entry name" value="Metacaspase"/>
</dbReference>
<dbReference type="eggNOG" id="COG4249">
    <property type="taxonomic scope" value="Bacteria"/>
</dbReference>
<dbReference type="Pfam" id="PF00656">
    <property type="entry name" value="Peptidase_C14"/>
    <property type="match status" value="1"/>
</dbReference>
<proteinExistence type="predicted"/>
<evidence type="ECO:0000259" key="1">
    <source>
        <dbReference type="Pfam" id="PF00656"/>
    </source>
</evidence>
<accession>S5UWA4</accession>
<dbReference type="KEGG" id="sci:B446_23380"/>
<keyword evidence="3" id="KW-1185">Reference proteome</keyword>